<dbReference type="InterPro" id="IPR052967">
    <property type="entry name" value="Stress_Response_Assoc"/>
</dbReference>
<feature type="compositionally biased region" description="Basic and acidic residues" evidence="1">
    <location>
        <begin position="322"/>
        <end position="334"/>
    </location>
</feature>
<feature type="region of interest" description="Disordered" evidence="1">
    <location>
        <begin position="176"/>
        <end position="199"/>
    </location>
</feature>
<dbReference type="EMBL" id="JAUYVH010000007">
    <property type="protein sequence ID" value="MDQ9171214.1"/>
    <property type="molecule type" value="Genomic_DNA"/>
</dbReference>
<comment type="caution">
    <text evidence="3">The sequence shown here is derived from an EMBL/GenBank/DDBJ whole genome shotgun (WGS) entry which is preliminary data.</text>
</comment>
<dbReference type="RefSeq" id="WP_338437149.1">
    <property type="nucleotide sequence ID" value="NZ_JAUYVH010000007.1"/>
</dbReference>
<evidence type="ECO:0000313" key="3">
    <source>
        <dbReference type="EMBL" id="MDQ9171214.1"/>
    </source>
</evidence>
<evidence type="ECO:0000313" key="4">
    <source>
        <dbReference type="Proteomes" id="UP001225596"/>
    </source>
</evidence>
<protein>
    <submittedName>
        <fullName evidence="3">YsnF/AvaK domain-containing protein</fullName>
    </submittedName>
</protein>
<sequence length="410" mass="46184">MAKNPSQSQSSENYDNTLVAVFDDYNDAKRAVEALKSAGCGAQNIRLNAQEDSSEFATDPNNPSDSRTSSATSYDTTSEKSHKSGGIGDFFKSLFGGDDDREYHDAYSESVRRGHCVLTFNARSEDELHRASDIVGQYNPVDIDERRNAWKQQGWTGYDASAPRFSQDEITRDRASYASLRSPDRTTDTQRTSNLQNESRIPVTQEEVNVGKREVQRGGVRVFKRVSEMPVNESVQLRDEKVKVERRPASGDAALAGRDAFKEESFELRESSEEPVVNKSARVVEEVVVGKEVNQRTENIKDSVRRSDVEVEQLGGSNLREGATRMDDDSDFRSHWQTNFGSSGGRYEDYAPAYSYGSSLASNDRYRGRRWEEVEPQARNDWESSHPGSTWDKVKDAVRYGTERVSGNRR</sequence>
<dbReference type="Pfam" id="PF09557">
    <property type="entry name" value="DUF2382"/>
    <property type="match status" value="1"/>
</dbReference>
<feature type="region of interest" description="Disordered" evidence="1">
    <location>
        <begin position="314"/>
        <end position="352"/>
    </location>
</feature>
<dbReference type="PANTHER" id="PTHR38463">
    <property type="entry name" value="STRESS RESPONSE PROTEIN YSNF"/>
    <property type="match status" value="1"/>
</dbReference>
<dbReference type="Proteomes" id="UP001225596">
    <property type="component" value="Unassembled WGS sequence"/>
</dbReference>
<feature type="compositionally biased region" description="Basic and acidic residues" evidence="1">
    <location>
        <begin position="375"/>
        <end position="384"/>
    </location>
</feature>
<proteinExistence type="predicted"/>
<feature type="compositionally biased region" description="Basic and acidic residues" evidence="1">
    <location>
        <begin position="392"/>
        <end position="402"/>
    </location>
</feature>
<feature type="region of interest" description="Disordered" evidence="1">
    <location>
        <begin position="50"/>
        <end position="84"/>
    </location>
</feature>
<dbReference type="InterPro" id="IPR019060">
    <property type="entry name" value="DUF2382"/>
</dbReference>
<reference evidence="3 4" key="1">
    <citation type="submission" date="2023-08" db="EMBL/GenBank/DDBJ databases">
        <title>Oxalobacteraceae gen .nov., isolated from river sludge outside the plant.</title>
        <authorList>
            <person name="Zhao S.Y."/>
        </authorList>
    </citation>
    <scope>NUCLEOTIDE SEQUENCE [LARGE SCALE GENOMIC DNA]</scope>
    <source>
        <strain evidence="3 4">R-40</strain>
    </source>
</reference>
<name>A0ABU1BT28_9BURK</name>
<gene>
    <name evidence="3" type="ORF">Q8A64_12440</name>
</gene>
<accession>A0ABU1BT28</accession>
<feature type="region of interest" description="Disordered" evidence="1">
    <location>
        <begin position="375"/>
        <end position="410"/>
    </location>
</feature>
<evidence type="ECO:0000259" key="2">
    <source>
        <dbReference type="Pfam" id="PF09557"/>
    </source>
</evidence>
<keyword evidence="4" id="KW-1185">Reference proteome</keyword>
<evidence type="ECO:0000256" key="1">
    <source>
        <dbReference type="SAM" id="MobiDB-lite"/>
    </source>
</evidence>
<organism evidence="3 4">
    <name type="scientific">Keguizhuia sedimenti</name>
    <dbReference type="NCBI Taxonomy" id="3064264"/>
    <lineage>
        <taxon>Bacteria</taxon>
        <taxon>Pseudomonadati</taxon>
        <taxon>Pseudomonadota</taxon>
        <taxon>Betaproteobacteria</taxon>
        <taxon>Burkholderiales</taxon>
        <taxon>Oxalobacteraceae</taxon>
        <taxon>Keguizhuia</taxon>
    </lineage>
</organism>
<feature type="domain" description="DUF2382" evidence="2">
    <location>
        <begin position="201"/>
        <end position="311"/>
    </location>
</feature>
<feature type="compositionally biased region" description="Polar residues" evidence="1">
    <location>
        <begin position="50"/>
        <end position="76"/>
    </location>
</feature>
<feature type="compositionally biased region" description="Polar residues" evidence="1">
    <location>
        <begin position="189"/>
        <end position="199"/>
    </location>
</feature>
<dbReference type="PANTHER" id="PTHR38463:SF1">
    <property type="entry name" value="STRESS RESPONSE PROTEIN YSNF"/>
    <property type="match status" value="1"/>
</dbReference>